<evidence type="ECO:0000313" key="1">
    <source>
        <dbReference type="EMBL" id="JAE28678.1"/>
    </source>
</evidence>
<organism evidence="1">
    <name type="scientific">Arundo donax</name>
    <name type="common">Giant reed</name>
    <name type="synonym">Donax arundinaceus</name>
    <dbReference type="NCBI Taxonomy" id="35708"/>
    <lineage>
        <taxon>Eukaryota</taxon>
        <taxon>Viridiplantae</taxon>
        <taxon>Streptophyta</taxon>
        <taxon>Embryophyta</taxon>
        <taxon>Tracheophyta</taxon>
        <taxon>Spermatophyta</taxon>
        <taxon>Magnoliopsida</taxon>
        <taxon>Liliopsida</taxon>
        <taxon>Poales</taxon>
        <taxon>Poaceae</taxon>
        <taxon>PACMAD clade</taxon>
        <taxon>Arundinoideae</taxon>
        <taxon>Arundineae</taxon>
        <taxon>Arundo</taxon>
    </lineage>
</organism>
<name>A0A0A9H714_ARUDO</name>
<protein>
    <submittedName>
        <fullName evidence="1">Uncharacterized protein</fullName>
    </submittedName>
</protein>
<proteinExistence type="predicted"/>
<dbReference type="EMBL" id="GBRH01169218">
    <property type="protein sequence ID" value="JAE28678.1"/>
    <property type="molecule type" value="Transcribed_RNA"/>
</dbReference>
<reference evidence="1" key="2">
    <citation type="journal article" date="2015" name="Data Brief">
        <title>Shoot transcriptome of the giant reed, Arundo donax.</title>
        <authorList>
            <person name="Barrero R.A."/>
            <person name="Guerrero F.D."/>
            <person name="Moolhuijzen P."/>
            <person name="Goolsby J.A."/>
            <person name="Tidwell J."/>
            <person name="Bellgard S.E."/>
            <person name="Bellgard M.I."/>
        </authorList>
    </citation>
    <scope>NUCLEOTIDE SEQUENCE</scope>
    <source>
        <tissue evidence="1">Shoot tissue taken approximately 20 cm above the soil surface</tissue>
    </source>
</reference>
<sequence>MQSYHQPEGFGNWYRTSGWLKVISKASKHELGSMTCTLLQ</sequence>
<reference evidence="1" key="1">
    <citation type="submission" date="2014-09" db="EMBL/GenBank/DDBJ databases">
        <authorList>
            <person name="Magalhaes I.L.F."/>
            <person name="Oliveira U."/>
            <person name="Santos F.R."/>
            <person name="Vidigal T.H.D.A."/>
            <person name="Brescovit A.D."/>
            <person name="Santos A.J."/>
        </authorList>
    </citation>
    <scope>NUCLEOTIDE SEQUENCE</scope>
    <source>
        <tissue evidence="1">Shoot tissue taken approximately 20 cm above the soil surface</tissue>
    </source>
</reference>
<dbReference type="AlphaFoldDB" id="A0A0A9H714"/>
<accession>A0A0A9H714</accession>